<evidence type="ECO:0000313" key="2">
    <source>
        <dbReference type="EMBL" id="MBU4692118.1"/>
    </source>
</evidence>
<gene>
    <name evidence="2" type="ORF">KQ875_00705</name>
</gene>
<dbReference type="PANTHER" id="PTHR33434">
    <property type="entry name" value="DEGV DOMAIN-CONTAINING PROTEIN DR_1986-RELATED"/>
    <property type="match status" value="1"/>
</dbReference>
<sequence length="285" mass="32348">MKKLGIVIDSFSGFTEKEANDFGFEFLPLQINVGGINKLEGIETSNVEVLVQLRNNLECKTSLPPFAYMETSLKKWYEKYDQVIILPLNSHLSSEHDFLKKMIENNNFGDKIAIFDNNFCAYQFVWVGKKLLKMNEENASLDEMLKFLEEYNESSLNYIIPANLNTLIQSGRLKKYQKLLLTSLKLIPIIKNKDGISPDTVKRSIKSAINKSIEKLILFIGGEEKIKDYNFWIINTGDPKLVNIATETFKSYNIYPAFNTLGASSIMIHAGIDSISVGVSKHINV</sequence>
<protein>
    <submittedName>
        <fullName evidence="2">DegV family protein</fullName>
    </submittedName>
</protein>
<keyword evidence="1" id="KW-0446">Lipid-binding</keyword>
<comment type="caution">
    <text evidence="2">The sequence shown here is derived from an EMBL/GenBank/DDBJ whole genome shotgun (WGS) entry which is preliminary data.</text>
</comment>
<evidence type="ECO:0000313" key="3">
    <source>
        <dbReference type="Proteomes" id="UP000718793"/>
    </source>
</evidence>
<keyword evidence="3" id="KW-1185">Reference proteome</keyword>
<dbReference type="PROSITE" id="PS51482">
    <property type="entry name" value="DEGV"/>
    <property type="match status" value="1"/>
</dbReference>
<dbReference type="NCBIfam" id="TIGR00762">
    <property type="entry name" value="DegV"/>
    <property type="match status" value="1"/>
</dbReference>
<dbReference type="EMBL" id="JAHMHH010000001">
    <property type="protein sequence ID" value="MBU4692118.1"/>
    <property type="molecule type" value="Genomic_DNA"/>
</dbReference>
<accession>A0ABS6DPB4</accession>
<proteinExistence type="predicted"/>
<organism evidence="2 3">
    <name type="scientific">Mycoplasma zalophi</name>
    <dbReference type="NCBI Taxonomy" id="191287"/>
    <lineage>
        <taxon>Bacteria</taxon>
        <taxon>Bacillati</taxon>
        <taxon>Mycoplasmatota</taxon>
        <taxon>Mollicutes</taxon>
        <taxon>Mycoplasmataceae</taxon>
        <taxon>Mycoplasma</taxon>
    </lineage>
</organism>
<evidence type="ECO:0000256" key="1">
    <source>
        <dbReference type="ARBA" id="ARBA00023121"/>
    </source>
</evidence>
<name>A0ABS6DPB4_9MOLU</name>
<dbReference type="InterPro" id="IPR003797">
    <property type="entry name" value="DegV"/>
</dbReference>
<dbReference type="PANTHER" id="PTHR33434:SF2">
    <property type="entry name" value="FATTY ACID-BINDING PROTEIN TM_1468"/>
    <property type="match status" value="1"/>
</dbReference>
<reference evidence="2" key="1">
    <citation type="submission" date="2021-06" db="EMBL/GenBank/DDBJ databases">
        <title>Novel Mycoplasma species detected in California sea lions (Zalophus californianus) from the USA.</title>
        <authorList>
            <person name="Volokhov D.V."/>
            <person name="Furtak V.A."/>
            <person name="Zagorodnyaya T.A."/>
        </authorList>
    </citation>
    <scope>NUCLEOTIDE SEQUENCE [LARGE SCALE GENOMIC DNA]</scope>
    <source>
        <strain evidence="2">CSL 5346</strain>
    </source>
</reference>
<dbReference type="Proteomes" id="UP000718793">
    <property type="component" value="Unassembled WGS sequence"/>
</dbReference>
<dbReference type="RefSeq" id="WP_216488423.1">
    <property type="nucleotide sequence ID" value="NZ_JAHMHH010000001.1"/>
</dbReference>
<dbReference type="InterPro" id="IPR050270">
    <property type="entry name" value="DegV_domain_contain"/>
</dbReference>
<dbReference type="Pfam" id="PF02645">
    <property type="entry name" value="DegV"/>
    <property type="match status" value="1"/>
</dbReference>